<dbReference type="GO" id="GO:0048018">
    <property type="term" value="F:receptor ligand activity"/>
    <property type="evidence" value="ECO:0007669"/>
    <property type="project" value="TreeGrafter"/>
</dbReference>
<reference evidence="4" key="1">
    <citation type="submission" date="2025-08" db="UniProtKB">
        <authorList>
            <consortium name="Ensembl"/>
        </authorList>
    </citation>
    <scope>IDENTIFICATION</scope>
</reference>
<evidence type="ECO:0000256" key="1">
    <source>
        <dbReference type="ARBA" id="ARBA00006101"/>
    </source>
</evidence>
<dbReference type="InterPro" id="IPR020350">
    <property type="entry name" value="Chemokine-like_TAFA"/>
</dbReference>
<dbReference type="InterPro" id="IPR051743">
    <property type="entry name" value="TAFA_chemokine-like"/>
</dbReference>
<evidence type="ECO:0000256" key="2">
    <source>
        <dbReference type="ARBA" id="ARBA00022729"/>
    </source>
</evidence>
<dbReference type="GeneTree" id="ENSGT00940000159882"/>
<organism evidence="4 5">
    <name type="scientific">Marmota marmota marmota</name>
    <name type="common">Alpine marmot</name>
    <dbReference type="NCBI Taxonomy" id="9994"/>
    <lineage>
        <taxon>Eukaryota</taxon>
        <taxon>Metazoa</taxon>
        <taxon>Chordata</taxon>
        <taxon>Craniata</taxon>
        <taxon>Vertebrata</taxon>
        <taxon>Euteleostomi</taxon>
        <taxon>Mammalia</taxon>
        <taxon>Eutheria</taxon>
        <taxon>Euarchontoglires</taxon>
        <taxon>Glires</taxon>
        <taxon>Rodentia</taxon>
        <taxon>Sciuromorpha</taxon>
        <taxon>Sciuridae</taxon>
        <taxon>Xerinae</taxon>
        <taxon>Marmotini</taxon>
        <taxon>Marmota</taxon>
    </lineage>
</organism>
<evidence type="ECO:0000313" key="4">
    <source>
        <dbReference type="Ensembl" id="ENSMMMP00000005282.1"/>
    </source>
</evidence>
<proteinExistence type="inferred from homology"/>
<sequence>SRLAGKPSLLTRWPAARGHHPLSWCFPKGAVPPGAGEEATPGTCEVVTMHRCCNQHRMEERSQTVRCACLVGQVASTMWAQPSCVEAFSFLLNRGPQWCHMDPCLKGEDCTVLSCSNGPKVRTTKASADRPWTRATRPAPHLGQ</sequence>
<dbReference type="PANTHER" id="PTHR31770">
    <property type="entry name" value="CHEMOKINE-LIKE PROTEIN TAFA FAMILY MEMBER"/>
    <property type="match status" value="1"/>
</dbReference>
<accession>A0A8C5YV81</accession>
<name>A0A8C5YV81_MARMA</name>
<keyword evidence="5" id="KW-1185">Reference proteome</keyword>
<dbReference type="PANTHER" id="PTHR31770:SF7">
    <property type="entry name" value="CHEMOKINE-LIKE PROTEIN TAFA-4"/>
    <property type="match status" value="1"/>
</dbReference>
<dbReference type="AlphaFoldDB" id="A0A8C5YV81"/>
<protein>
    <submittedName>
        <fullName evidence="4">Uncharacterized protein</fullName>
    </submittedName>
</protein>
<dbReference type="GO" id="GO:0005615">
    <property type="term" value="C:extracellular space"/>
    <property type="evidence" value="ECO:0007669"/>
    <property type="project" value="TreeGrafter"/>
</dbReference>
<dbReference type="Pfam" id="PF12020">
    <property type="entry name" value="TAFA"/>
    <property type="match status" value="1"/>
</dbReference>
<reference evidence="4" key="2">
    <citation type="submission" date="2025-09" db="UniProtKB">
        <authorList>
            <consortium name="Ensembl"/>
        </authorList>
    </citation>
    <scope>IDENTIFICATION</scope>
</reference>
<dbReference type="Ensembl" id="ENSMMMT00000006022.1">
    <property type="protein sequence ID" value="ENSMMMP00000005282.1"/>
    <property type="gene ID" value="ENSMMMG00000004803.1"/>
</dbReference>
<keyword evidence="2" id="KW-0732">Signal</keyword>
<feature type="region of interest" description="Disordered" evidence="3">
    <location>
        <begin position="119"/>
        <end position="144"/>
    </location>
</feature>
<evidence type="ECO:0000313" key="5">
    <source>
        <dbReference type="Proteomes" id="UP000694407"/>
    </source>
</evidence>
<dbReference type="Proteomes" id="UP000694407">
    <property type="component" value="Unplaced"/>
</dbReference>
<comment type="similarity">
    <text evidence="1">Belongs to the TAFA family.</text>
</comment>
<evidence type="ECO:0000256" key="3">
    <source>
        <dbReference type="SAM" id="MobiDB-lite"/>
    </source>
</evidence>